<dbReference type="Proteomes" id="UP000887116">
    <property type="component" value="Unassembled WGS sequence"/>
</dbReference>
<evidence type="ECO:0000313" key="9">
    <source>
        <dbReference type="Proteomes" id="UP000887116"/>
    </source>
</evidence>
<dbReference type="Pfam" id="PF00450">
    <property type="entry name" value="Peptidase_S10"/>
    <property type="match status" value="1"/>
</dbReference>
<dbReference type="EMBL" id="BMAO01037118">
    <property type="protein sequence ID" value="GFR15414.1"/>
    <property type="molecule type" value="Genomic_DNA"/>
</dbReference>
<reference evidence="8" key="1">
    <citation type="submission" date="2020-07" db="EMBL/GenBank/DDBJ databases">
        <title>Multicomponent nature underlies the extraordinary mechanical properties of spider dragline silk.</title>
        <authorList>
            <person name="Kono N."/>
            <person name="Nakamura H."/>
            <person name="Mori M."/>
            <person name="Yoshida Y."/>
            <person name="Ohtoshi R."/>
            <person name="Malay A.D."/>
            <person name="Moran D.A.P."/>
            <person name="Tomita M."/>
            <person name="Numata K."/>
            <person name="Arakawa K."/>
        </authorList>
    </citation>
    <scope>NUCLEOTIDE SEQUENCE</scope>
</reference>
<comment type="caution">
    <text evidence="8">The sequence shown here is derived from an EMBL/GenBank/DDBJ whole genome shotgun (WGS) entry which is preliminary data.</text>
</comment>
<evidence type="ECO:0000313" key="8">
    <source>
        <dbReference type="EMBL" id="GFR15414.1"/>
    </source>
</evidence>
<dbReference type="PANTHER" id="PTHR11802:SF472">
    <property type="entry name" value="SERINE CARBOXYPEPTIDASE CPVL-RELATED"/>
    <property type="match status" value="1"/>
</dbReference>
<dbReference type="PRINTS" id="PR00724">
    <property type="entry name" value="CRBOXYPTASEC"/>
</dbReference>
<dbReference type="SUPFAM" id="SSF53474">
    <property type="entry name" value="alpha/beta-Hydrolases"/>
    <property type="match status" value="1"/>
</dbReference>
<accession>A0A8X6LPT8</accession>
<dbReference type="GO" id="GO:0004185">
    <property type="term" value="F:serine-type carboxypeptidase activity"/>
    <property type="evidence" value="ECO:0007669"/>
    <property type="project" value="InterPro"/>
</dbReference>
<keyword evidence="5" id="KW-0378">Hydrolase</keyword>
<name>A0A8X6LPT8_TRICU</name>
<feature type="signal peptide" evidence="7">
    <location>
        <begin position="1"/>
        <end position="22"/>
    </location>
</feature>
<protein>
    <submittedName>
        <fullName evidence="8">Probable serine carboxypeptidase CPVL</fullName>
    </submittedName>
</protein>
<dbReference type="GO" id="GO:0006508">
    <property type="term" value="P:proteolysis"/>
    <property type="evidence" value="ECO:0007669"/>
    <property type="project" value="UniProtKB-KW"/>
</dbReference>
<sequence>MISSVLLFSFSAILLSSDLTNARSSDNGQPLILTPYIENGQIEEARSLSKVGRLPRARRNFPSYSGLFTVNKTYDSNMFYWFFPAMNKDKEAPVILWLEGGPAVSSLYSLFVLHGPYIILQDISAGLRQYTWTKEYNVIYVDNPVGAGFSYTGSDDGYVTNQEEATDNLYEFLEQFFQVYYEYSKNDFYVVGESLGGKFVTSIAYRILKTGPPAEITLKGVGIGNGLVDPISQMNYSDYFYQLGLVDRKQERVIKNITDQIIQNIENENYVKARLLFNDIFGDIQGRPAPHYLQQFSGYTYPYYLLDSKAPKDVTYYPDYVMLPKFRKAIHVGGLNFDNGEKARNYLLEDFMHSVKPQLIEVMNNYKVIFYNGQLDLIVPYTLTGDLLQNIEWKGSEQYKEADRKIWRLKDKDDIAGYVHNVEDYFFRALVRSSGHMVAHEQPEYFLDLINRFIKGIPYA</sequence>
<dbReference type="PANTHER" id="PTHR11802">
    <property type="entry name" value="SERINE PROTEASE FAMILY S10 SERINE CARBOXYPEPTIDASE"/>
    <property type="match status" value="1"/>
</dbReference>
<keyword evidence="4 7" id="KW-0732">Signal</keyword>
<evidence type="ECO:0000256" key="2">
    <source>
        <dbReference type="ARBA" id="ARBA00022645"/>
    </source>
</evidence>
<keyword evidence="2 8" id="KW-0121">Carboxypeptidase</keyword>
<keyword evidence="6" id="KW-0325">Glycoprotein</keyword>
<gene>
    <name evidence="8" type="primary">CPVL</name>
    <name evidence="8" type="ORF">TNCT_493021</name>
</gene>
<organism evidence="8 9">
    <name type="scientific">Trichonephila clavata</name>
    <name type="common">Joro spider</name>
    <name type="synonym">Nephila clavata</name>
    <dbReference type="NCBI Taxonomy" id="2740835"/>
    <lineage>
        <taxon>Eukaryota</taxon>
        <taxon>Metazoa</taxon>
        <taxon>Ecdysozoa</taxon>
        <taxon>Arthropoda</taxon>
        <taxon>Chelicerata</taxon>
        <taxon>Arachnida</taxon>
        <taxon>Araneae</taxon>
        <taxon>Araneomorphae</taxon>
        <taxon>Entelegynae</taxon>
        <taxon>Araneoidea</taxon>
        <taxon>Nephilidae</taxon>
        <taxon>Trichonephila</taxon>
    </lineage>
</organism>
<evidence type="ECO:0000256" key="1">
    <source>
        <dbReference type="ARBA" id="ARBA00009431"/>
    </source>
</evidence>
<dbReference type="OrthoDB" id="443318at2759"/>
<proteinExistence type="inferred from homology"/>
<keyword evidence="9" id="KW-1185">Reference proteome</keyword>
<keyword evidence="3" id="KW-0645">Protease</keyword>
<feature type="chain" id="PRO_5036500290" evidence="7">
    <location>
        <begin position="23"/>
        <end position="460"/>
    </location>
</feature>
<evidence type="ECO:0000256" key="4">
    <source>
        <dbReference type="ARBA" id="ARBA00022729"/>
    </source>
</evidence>
<dbReference type="AlphaFoldDB" id="A0A8X6LPT8"/>
<dbReference type="Gene3D" id="3.40.50.1820">
    <property type="entry name" value="alpha/beta hydrolase"/>
    <property type="match status" value="1"/>
</dbReference>
<evidence type="ECO:0000256" key="6">
    <source>
        <dbReference type="ARBA" id="ARBA00023180"/>
    </source>
</evidence>
<evidence type="ECO:0000256" key="7">
    <source>
        <dbReference type="SAM" id="SignalP"/>
    </source>
</evidence>
<evidence type="ECO:0000256" key="5">
    <source>
        <dbReference type="ARBA" id="ARBA00022801"/>
    </source>
</evidence>
<dbReference type="InterPro" id="IPR001563">
    <property type="entry name" value="Peptidase_S10"/>
</dbReference>
<evidence type="ECO:0000256" key="3">
    <source>
        <dbReference type="ARBA" id="ARBA00022670"/>
    </source>
</evidence>
<comment type="similarity">
    <text evidence="1">Belongs to the peptidase S10 family.</text>
</comment>
<dbReference type="InterPro" id="IPR029058">
    <property type="entry name" value="AB_hydrolase_fold"/>
</dbReference>